<dbReference type="EMBL" id="CP051152">
    <property type="protein sequence ID" value="QJQ05441.1"/>
    <property type="molecule type" value="Genomic_DNA"/>
</dbReference>
<feature type="binding site" evidence="6">
    <location>
        <begin position="421"/>
        <end position="426"/>
    </location>
    <ligand>
        <name>ATP</name>
        <dbReference type="ChEBI" id="CHEBI:30616"/>
    </ligand>
</feature>
<dbReference type="PANTHER" id="PTHR24095">
    <property type="entry name" value="ACETYL-COENZYME A SYNTHETASE"/>
    <property type="match status" value="1"/>
</dbReference>
<dbReference type="HAMAP" id="MF_01123">
    <property type="entry name" value="Ac_CoA_synth"/>
    <property type="match status" value="1"/>
</dbReference>
<dbReference type="KEGG" id="upi:EJG51_005790"/>
<feature type="binding site" evidence="6">
    <location>
        <position position="536"/>
    </location>
    <ligand>
        <name>CoA</name>
        <dbReference type="ChEBI" id="CHEBI:57287"/>
    </ligand>
</feature>
<comment type="function">
    <text evidence="6">Catalyzes the conversion of acetate into acetyl-CoA (AcCoA), an essential intermediate at the junction of anabolic and catabolic pathways. AcsA undergoes a two-step reaction. In the first half reaction, AcsA combines acetate with ATP to form acetyl-adenylate (AcAMP) intermediate. In the second half reaction, it can then transfer the acetyl group from AcAMP to the sulfhydryl group of CoA, forming the product AcCoA.</text>
</comment>
<dbReference type="GO" id="GO:0046872">
    <property type="term" value="F:metal ion binding"/>
    <property type="evidence" value="ECO:0007669"/>
    <property type="project" value="UniProtKB-KW"/>
</dbReference>
<dbReference type="GO" id="GO:0019427">
    <property type="term" value="P:acetyl-CoA biosynthetic process from acetate"/>
    <property type="evidence" value="ECO:0007669"/>
    <property type="project" value="UniProtKB-UniRule"/>
</dbReference>
<feature type="domain" description="AMP-binding enzyme C-terminal" evidence="8">
    <location>
        <begin position="544"/>
        <end position="625"/>
    </location>
</feature>
<dbReference type="InterPro" id="IPR042099">
    <property type="entry name" value="ANL_N_sf"/>
</dbReference>
<dbReference type="Pfam" id="PF16177">
    <property type="entry name" value="ACAS_N"/>
    <property type="match status" value="1"/>
</dbReference>
<dbReference type="InterPro" id="IPR045851">
    <property type="entry name" value="AMP-bd_C_sf"/>
</dbReference>
<feature type="binding site" evidence="6">
    <location>
        <begin position="197"/>
        <end position="200"/>
    </location>
    <ligand>
        <name>CoA</name>
        <dbReference type="ChEBI" id="CHEBI:57287"/>
    </ligand>
</feature>
<dbReference type="NCBIfam" id="TIGR02188">
    <property type="entry name" value="Ac_CoA_lig_AcsA"/>
    <property type="match status" value="1"/>
</dbReference>
<organism evidence="10 11">
    <name type="scientific">Undibacterium piscinae</name>
    <dbReference type="NCBI Taxonomy" id="2495591"/>
    <lineage>
        <taxon>Bacteria</taxon>
        <taxon>Pseudomonadati</taxon>
        <taxon>Pseudomonadota</taxon>
        <taxon>Betaproteobacteria</taxon>
        <taxon>Burkholderiales</taxon>
        <taxon>Oxalobacteraceae</taxon>
        <taxon>Undibacterium</taxon>
    </lineage>
</organism>
<evidence type="ECO:0000256" key="2">
    <source>
        <dbReference type="ARBA" id="ARBA00022598"/>
    </source>
</evidence>
<dbReference type="PROSITE" id="PS00455">
    <property type="entry name" value="AMP_BINDING"/>
    <property type="match status" value="1"/>
</dbReference>
<evidence type="ECO:0000259" key="7">
    <source>
        <dbReference type="Pfam" id="PF00501"/>
    </source>
</evidence>
<evidence type="ECO:0000256" key="1">
    <source>
        <dbReference type="ARBA" id="ARBA00006432"/>
    </source>
</evidence>
<dbReference type="GO" id="GO:0003987">
    <property type="term" value="F:acetate-CoA ligase activity"/>
    <property type="evidence" value="ECO:0007669"/>
    <property type="project" value="UniProtKB-UniRule"/>
</dbReference>
<reference evidence="10 11" key="1">
    <citation type="journal article" date="2019" name="Int. J. Syst. Evol. Microbiol.">
        <title>Undibacterium piscinae sp. nov., isolated from Korean shiner intestine.</title>
        <authorList>
            <person name="Lee S.Y."/>
            <person name="Kang W."/>
            <person name="Kim P.S."/>
            <person name="Kim H.S."/>
            <person name="Sung H."/>
            <person name="Shin N.R."/>
            <person name="Whon T.W."/>
            <person name="Yun J.H."/>
            <person name="Lee J.Y."/>
            <person name="Lee J.Y."/>
            <person name="Jung M.J."/>
            <person name="Jeong Y.S."/>
            <person name="Tak E.J."/>
            <person name="Han J.E."/>
            <person name="Hyun D.W."/>
            <person name="Kang M.S."/>
            <person name="Lee K.E."/>
            <person name="Lee B.H."/>
            <person name="Bae J.W."/>
        </authorList>
    </citation>
    <scope>NUCLEOTIDE SEQUENCE [LARGE SCALE GENOMIC DNA]</scope>
    <source>
        <strain evidence="10 11">S11R28</strain>
    </source>
</reference>
<feature type="binding site" evidence="6">
    <location>
        <position position="539"/>
    </location>
    <ligand>
        <name>ATP</name>
        <dbReference type="ChEBI" id="CHEBI:30616"/>
    </ligand>
</feature>
<dbReference type="InterPro" id="IPR025110">
    <property type="entry name" value="AMP-bd_C"/>
</dbReference>
<feature type="binding site" evidence="6">
    <location>
        <position position="317"/>
    </location>
    <ligand>
        <name>CoA</name>
        <dbReference type="ChEBI" id="CHEBI:57287"/>
    </ligand>
</feature>
<dbReference type="GO" id="GO:0016208">
    <property type="term" value="F:AMP binding"/>
    <property type="evidence" value="ECO:0007669"/>
    <property type="project" value="InterPro"/>
</dbReference>
<feature type="domain" description="AMP-dependent synthetase/ligase" evidence="7">
    <location>
        <begin position="97"/>
        <end position="480"/>
    </location>
</feature>
<proteinExistence type="inferred from homology"/>
<dbReference type="Pfam" id="PF00501">
    <property type="entry name" value="AMP-binding"/>
    <property type="match status" value="1"/>
</dbReference>
<dbReference type="InterPro" id="IPR011904">
    <property type="entry name" value="Ac_CoA_lig"/>
</dbReference>
<evidence type="ECO:0000259" key="9">
    <source>
        <dbReference type="Pfam" id="PF16177"/>
    </source>
</evidence>
<comment type="catalytic activity">
    <reaction evidence="6">
        <text>acetate + ATP + CoA = acetyl-CoA + AMP + diphosphate</text>
        <dbReference type="Rhea" id="RHEA:23176"/>
        <dbReference type="ChEBI" id="CHEBI:30089"/>
        <dbReference type="ChEBI" id="CHEBI:30616"/>
        <dbReference type="ChEBI" id="CHEBI:33019"/>
        <dbReference type="ChEBI" id="CHEBI:57287"/>
        <dbReference type="ChEBI" id="CHEBI:57288"/>
        <dbReference type="ChEBI" id="CHEBI:456215"/>
        <dbReference type="EC" id="6.2.1.1"/>
    </reaction>
</comment>
<dbReference type="FunFam" id="3.40.50.12780:FF:000001">
    <property type="entry name" value="Acetyl-coenzyme A synthetase"/>
    <property type="match status" value="1"/>
</dbReference>
<gene>
    <name evidence="10" type="primary">acs</name>
    <name evidence="6" type="synonym">acsA</name>
    <name evidence="10" type="ORF">EJG51_005790</name>
</gene>
<feature type="binding site" evidence="6">
    <location>
        <begin position="397"/>
        <end position="399"/>
    </location>
    <ligand>
        <name>ATP</name>
        <dbReference type="ChEBI" id="CHEBI:30616"/>
    </ligand>
</feature>
<dbReference type="Gene3D" id="3.30.300.30">
    <property type="match status" value="1"/>
</dbReference>
<dbReference type="GO" id="GO:0005829">
    <property type="term" value="C:cytosol"/>
    <property type="evidence" value="ECO:0007669"/>
    <property type="project" value="TreeGrafter"/>
</dbReference>
<dbReference type="OrthoDB" id="9766486at2"/>
<comment type="caution">
    <text evidence="6">Lacks conserved residue(s) required for the propagation of feature annotation.</text>
</comment>
<comment type="PTM">
    <text evidence="6">Acetylated. Deacetylation by the SIR2-homolog deacetylase activates the enzyme.</text>
</comment>
<evidence type="ECO:0000313" key="11">
    <source>
        <dbReference type="Proteomes" id="UP000274350"/>
    </source>
</evidence>
<dbReference type="EC" id="6.2.1.1" evidence="6"/>
<dbReference type="CDD" id="cd05966">
    <property type="entry name" value="ACS"/>
    <property type="match status" value="1"/>
</dbReference>
<evidence type="ECO:0000256" key="5">
    <source>
        <dbReference type="ARBA" id="ARBA00022990"/>
    </source>
</evidence>
<keyword evidence="4 6" id="KW-0067">ATP-binding</keyword>
<dbReference type="Proteomes" id="UP000274350">
    <property type="component" value="Chromosome"/>
</dbReference>
<keyword evidence="6" id="KW-0460">Magnesium</keyword>
<evidence type="ECO:0000256" key="4">
    <source>
        <dbReference type="ARBA" id="ARBA00022840"/>
    </source>
</evidence>
<dbReference type="NCBIfam" id="NF001208">
    <property type="entry name" value="PRK00174.1"/>
    <property type="match status" value="1"/>
</dbReference>
<dbReference type="PANTHER" id="PTHR24095:SF14">
    <property type="entry name" value="ACETYL-COENZYME A SYNTHETASE 1"/>
    <property type="match status" value="1"/>
</dbReference>
<feature type="modified residue" description="N6-acetyllysine" evidence="6">
    <location>
        <position position="625"/>
    </location>
</feature>
<accession>A0A6M4A2B6</accession>
<feature type="binding site" evidence="6">
    <location>
        <position position="550"/>
    </location>
    <ligand>
        <name>Mg(2+)</name>
        <dbReference type="ChEBI" id="CHEBI:18420"/>
    </ligand>
</feature>
<dbReference type="Gene3D" id="3.40.50.12780">
    <property type="entry name" value="N-terminal domain of ligase-like"/>
    <property type="match status" value="1"/>
</dbReference>
<dbReference type="InterPro" id="IPR000873">
    <property type="entry name" value="AMP-dep_synth/lig_dom"/>
</dbReference>
<evidence type="ECO:0000256" key="3">
    <source>
        <dbReference type="ARBA" id="ARBA00022741"/>
    </source>
</evidence>
<feature type="domain" description="Acetyl-coenzyme A synthetase N-terminal" evidence="9">
    <location>
        <begin position="32"/>
        <end position="87"/>
    </location>
</feature>
<feature type="binding site" evidence="6">
    <location>
        <position position="512"/>
    </location>
    <ligand>
        <name>ATP</name>
        <dbReference type="ChEBI" id="CHEBI:30616"/>
    </ligand>
</feature>
<evidence type="ECO:0000313" key="10">
    <source>
        <dbReference type="EMBL" id="QJQ05441.1"/>
    </source>
</evidence>
<dbReference type="InterPro" id="IPR020845">
    <property type="entry name" value="AMP-binding_CS"/>
</dbReference>
<feature type="binding site" evidence="6">
    <location>
        <position position="552"/>
    </location>
    <ligand>
        <name>Mg(2+)</name>
        <dbReference type="ChEBI" id="CHEBI:18420"/>
    </ligand>
</feature>
<keyword evidence="11" id="KW-1185">Reference proteome</keyword>
<dbReference type="SUPFAM" id="SSF56801">
    <property type="entry name" value="Acetyl-CoA synthetase-like"/>
    <property type="match status" value="1"/>
</dbReference>
<sequence>MSDLDAAKTESRIFPPPAAFAADATISGMDAYRTLCAEAEQDYEGFWARLARENLHWHKPFTTTLDESQAPLYKWFEDGLLNVSYNCLDVNLQKGLGDKTAVIFESDGGEVTKVSYQQLHQKVCQFANGLKSLGVGKGDRVVIYMPMSVEGVVAMQACARIGATHSVVFGGFSAKSLQERIVDVGAVAVITADEQVRGGKHLPLKAIVDEALALGDCEKIKNVVVYKRTAGNISMSAGRDLWMHELVAGQSDVCEPEWVSAEHPLFILYTSGSTGKPKGVQHSSGGYLLWAMLTMKWTFDIKPSDVFWCTADIGWVTGHTYITYGPLAVGSTEIVFEGIPTYPNAGRFWDMIQKHKATIFYTAPTAIRSLIKAADGDANIHPNKYDLSSLRLLGSVGEPINPEAWMWYYKNIGGEKCPVVDTFWQTETGGHMMSPLPGATPLVPGSCTLPLPGIMAAIVDETGHDLPNGQGGILVVKRPWPSMIRTIWGDDERFKKSYFPEEFGGKVYLAGDGAIRNKDTGYFTITGRIDDVLNVSGHRMGTMEIESALVAHPMVAEAAVVGKPDDTTGESICAFVVLKRSRPTGDEAKQIATELRNWVAKEIGPIAKPKEIRFGDNLPKTRSGKIMRRLLRVLAKGEQITQDISTLENPAILDQLKQAL</sequence>
<name>A0A6M4A2B6_9BURK</name>
<keyword evidence="2 6" id="KW-0436">Ligase</keyword>
<keyword evidence="3 6" id="KW-0547">Nucleotide-binding</keyword>
<dbReference type="Pfam" id="PF13193">
    <property type="entry name" value="AMP-binding_C"/>
    <property type="match status" value="1"/>
</dbReference>
<comment type="similarity">
    <text evidence="1 6">Belongs to the ATP-dependent AMP-binding enzyme family.</text>
</comment>
<evidence type="ECO:0000256" key="6">
    <source>
        <dbReference type="HAMAP-Rule" id="MF_01123"/>
    </source>
</evidence>
<feature type="binding site" evidence="6">
    <location>
        <position position="555"/>
    </location>
    <ligand>
        <name>Mg(2+)</name>
        <dbReference type="ChEBI" id="CHEBI:18420"/>
    </ligand>
</feature>
<feature type="binding site" evidence="6">
    <location>
        <position position="528"/>
    </location>
    <ligand>
        <name>ATP</name>
        <dbReference type="ChEBI" id="CHEBI:30616"/>
    </ligand>
</feature>
<dbReference type="AlphaFoldDB" id="A0A6M4A2B6"/>
<dbReference type="GO" id="GO:0005524">
    <property type="term" value="F:ATP binding"/>
    <property type="evidence" value="ECO:0007669"/>
    <property type="project" value="UniProtKB-KW"/>
</dbReference>
<keyword evidence="5 6" id="KW-0007">Acetylation</keyword>
<keyword evidence="6" id="KW-0479">Metal-binding</keyword>
<protein>
    <recommendedName>
        <fullName evidence="6">Acetyl-coenzyme A synthetase</fullName>
        <shortName evidence="6">AcCoA synthetase</shortName>
        <shortName evidence="6">Acs</shortName>
        <ecNumber evidence="6">6.2.1.1</ecNumber>
    </recommendedName>
    <alternativeName>
        <fullName evidence="6">Acetate--CoA ligase</fullName>
    </alternativeName>
    <alternativeName>
        <fullName evidence="6">Acyl-activating enzyme</fullName>
    </alternativeName>
</protein>
<evidence type="ECO:0000259" key="8">
    <source>
        <dbReference type="Pfam" id="PF13193"/>
    </source>
</evidence>
<comment type="cofactor">
    <cofactor evidence="6">
        <name>Mg(2+)</name>
        <dbReference type="ChEBI" id="CHEBI:18420"/>
    </cofactor>
</comment>
<dbReference type="InterPro" id="IPR032387">
    <property type="entry name" value="ACAS_N"/>
</dbReference>